<evidence type="ECO:0000313" key="2">
    <source>
        <dbReference type="EMBL" id="TQN32868.1"/>
    </source>
</evidence>
<dbReference type="Proteomes" id="UP000317422">
    <property type="component" value="Unassembled WGS sequence"/>
</dbReference>
<dbReference type="EMBL" id="VFQC01000001">
    <property type="protein sequence ID" value="TQN32868.1"/>
    <property type="molecule type" value="Genomic_DNA"/>
</dbReference>
<dbReference type="OrthoDB" id="3544242at2"/>
<accession>A0A543NM10</accession>
<keyword evidence="3" id="KW-1185">Reference proteome</keyword>
<protein>
    <submittedName>
        <fullName evidence="2">Uncharacterized protein</fullName>
    </submittedName>
</protein>
<feature type="compositionally biased region" description="Low complexity" evidence="1">
    <location>
        <begin position="67"/>
        <end position="92"/>
    </location>
</feature>
<name>A0A543NM10_9ACTN</name>
<reference evidence="2 3" key="1">
    <citation type="submission" date="2019-06" db="EMBL/GenBank/DDBJ databases">
        <title>Sequencing the genomes of 1000 actinobacteria strains.</title>
        <authorList>
            <person name="Klenk H.-P."/>
        </authorList>
    </citation>
    <scope>NUCLEOTIDE SEQUENCE [LARGE SCALE GENOMIC DNA]</scope>
    <source>
        <strain evidence="2 3">DSM 45015</strain>
    </source>
</reference>
<proteinExistence type="predicted"/>
<evidence type="ECO:0000256" key="1">
    <source>
        <dbReference type="SAM" id="MobiDB-lite"/>
    </source>
</evidence>
<feature type="region of interest" description="Disordered" evidence="1">
    <location>
        <begin position="18"/>
        <end position="179"/>
    </location>
</feature>
<feature type="compositionally biased region" description="Low complexity" evidence="1">
    <location>
        <begin position="151"/>
        <end position="163"/>
    </location>
</feature>
<sequence length="239" mass="25108">MPNTSLATKFVTVVKGIFGRKPDVSGQPGADDTTTAPESEAREGAAEPEVAQASEPVPEPAEEPEAAPRQAQPVAAGAASAAATETAAPQRGSATDRDETSGTDEAPSTAGTGISRTETSDAETSAEPARESTPAAAVSELEPEQREDLAAELGGAEATTQAASDEAMESARKRAAPALEELPVPNYEEATLPSVRGRLRKLTIEQVRDLRAYELAHEERPEFVKMYDNRIAKLQNEGQ</sequence>
<organism evidence="2 3">
    <name type="scientific">Haloactinospora alba</name>
    <dbReference type="NCBI Taxonomy" id="405555"/>
    <lineage>
        <taxon>Bacteria</taxon>
        <taxon>Bacillati</taxon>
        <taxon>Actinomycetota</taxon>
        <taxon>Actinomycetes</taxon>
        <taxon>Streptosporangiales</taxon>
        <taxon>Nocardiopsidaceae</taxon>
        <taxon>Haloactinospora</taxon>
    </lineage>
</organism>
<dbReference type="RefSeq" id="WP_141924316.1">
    <property type="nucleotide sequence ID" value="NZ_VFQC01000001.1"/>
</dbReference>
<gene>
    <name evidence="2" type="ORF">FHX37_2855</name>
</gene>
<comment type="caution">
    <text evidence="2">The sequence shown here is derived from an EMBL/GenBank/DDBJ whole genome shotgun (WGS) entry which is preliminary data.</text>
</comment>
<evidence type="ECO:0000313" key="3">
    <source>
        <dbReference type="Proteomes" id="UP000317422"/>
    </source>
</evidence>
<dbReference type="AlphaFoldDB" id="A0A543NM10"/>
<feature type="compositionally biased region" description="Low complexity" evidence="1">
    <location>
        <begin position="47"/>
        <end position="56"/>
    </location>
</feature>